<feature type="transmembrane region" description="Helical" evidence="1">
    <location>
        <begin position="182"/>
        <end position="202"/>
    </location>
</feature>
<comment type="caution">
    <text evidence="3">The sequence shown here is derived from an EMBL/GenBank/DDBJ whole genome shotgun (WGS) entry which is preliminary data.</text>
</comment>
<name>A0ABT8FZ35_9MICO</name>
<gene>
    <name evidence="3" type="ORF">QQX04_03350</name>
</gene>
<dbReference type="EMBL" id="JAUHPV010000002">
    <property type="protein sequence ID" value="MDN4472027.1"/>
    <property type="molecule type" value="Genomic_DNA"/>
</dbReference>
<keyword evidence="3" id="KW-0808">Transferase</keyword>
<evidence type="ECO:0000313" key="3">
    <source>
        <dbReference type="EMBL" id="MDN4472027.1"/>
    </source>
</evidence>
<feature type="transmembrane region" description="Helical" evidence="1">
    <location>
        <begin position="280"/>
        <end position="299"/>
    </location>
</feature>
<dbReference type="InterPro" id="IPR050623">
    <property type="entry name" value="Glucan_succinyl_AcylTrfase"/>
</dbReference>
<feature type="transmembrane region" description="Helical" evidence="1">
    <location>
        <begin position="245"/>
        <end position="268"/>
    </location>
</feature>
<proteinExistence type="predicted"/>
<sequence>MAVGTSPRIVYLDGLRAFLMLFGIPYHAALAFSGQPWLVRSEQDSAFLWFLAEFLHVWRMPAFFVIAGFFSALILRRRGPGAWFRGRLRRLGIPLVTGVLLLWPAQWWAIGYSRMGSHEGAVSYMADAAWPPSSAWTIHLWFLVNLLLYSAVLALAASPWLRRYTGAVARVLVARFVARPGVCLTVFAATSVVLVTVGLAGWEHWHLRAVTNGLVARTVLLFAPAFLLGVLLGSRDGLLDRLARIPLRAVVPVAAAAVGAVLAARSWPTLGSGGTVLMEGVAWTVGGLGMTVLVLRVAPRLFPRPRAWVTWLVDASLPVYLIHMPLVLVSSLLLIRAGVDGVVGWLIVVSVTLVGSLAFYEVANRVPWARYAVNGSHKAGKSIHGHMKTRLASWTRN</sequence>
<keyword evidence="3" id="KW-0012">Acyltransferase</keyword>
<feature type="transmembrane region" description="Helical" evidence="1">
    <location>
        <begin position="311"/>
        <end position="335"/>
    </location>
</feature>
<evidence type="ECO:0000259" key="2">
    <source>
        <dbReference type="Pfam" id="PF01757"/>
    </source>
</evidence>
<dbReference type="PANTHER" id="PTHR36927">
    <property type="entry name" value="BLR4337 PROTEIN"/>
    <property type="match status" value="1"/>
</dbReference>
<accession>A0ABT8FZ35</accession>
<feature type="transmembrane region" description="Helical" evidence="1">
    <location>
        <begin position="140"/>
        <end position="161"/>
    </location>
</feature>
<keyword evidence="1" id="KW-1133">Transmembrane helix</keyword>
<keyword evidence="1" id="KW-0812">Transmembrane</keyword>
<keyword evidence="1" id="KW-0472">Membrane</keyword>
<feature type="transmembrane region" description="Helical" evidence="1">
    <location>
        <begin position="341"/>
        <end position="360"/>
    </location>
</feature>
<dbReference type="InterPro" id="IPR002656">
    <property type="entry name" value="Acyl_transf_3_dom"/>
</dbReference>
<evidence type="ECO:0000256" key="1">
    <source>
        <dbReference type="SAM" id="Phobius"/>
    </source>
</evidence>
<dbReference type="PANTHER" id="PTHR36927:SF1">
    <property type="entry name" value="MDO-LIKE PROTEIN"/>
    <property type="match status" value="1"/>
</dbReference>
<feature type="transmembrane region" description="Helical" evidence="1">
    <location>
        <begin position="17"/>
        <end position="38"/>
    </location>
</feature>
<dbReference type="Proteomes" id="UP001172738">
    <property type="component" value="Unassembled WGS sequence"/>
</dbReference>
<protein>
    <submittedName>
        <fullName evidence="3">Acyltransferase family protein</fullName>
    </submittedName>
</protein>
<keyword evidence="4" id="KW-1185">Reference proteome</keyword>
<feature type="transmembrane region" description="Helical" evidence="1">
    <location>
        <begin position="58"/>
        <end position="76"/>
    </location>
</feature>
<organism evidence="3 4">
    <name type="scientific">Demequina zhanjiangensis</name>
    <dbReference type="NCBI Taxonomy" id="3051659"/>
    <lineage>
        <taxon>Bacteria</taxon>
        <taxon>Bacillati</taxon>
        <taxon>Actinomycetota</taxon>
        <taxon>Actinomycetes</taxon>
        <taxon>Micrococcales</taxon>
        <taxon>Demequinaceae</taxon>
        <taxon>Demequina</taxon>
    </lineage>
</organism>
<feature type="domain" description="Acyltransferase 3" evidence="2">
    <location>
        <begin position="10"/>
        <end position="360"/>
    </location>
</feature>
<reference evidence="3" key="1">
    <citation type="submission" date="2023-06" db="EMBL/GenBank/DDBJ databases">
        <title>SYSU T00b26.</title>
        <authorList>
            <person name="Gao L."/>
            <person name="Fang B.-Z."/>
            <person name="Li W.-J."/>
        </authorList>
    </citation>
    <scope>NUCLEOTIDE SEQUENCE</scope>
    <source>
        <strain evidence="3">SYSU T00b26</strain>
    </source>
</reference>
<dbReference type="GO" id="GO:0016746">
    <property type="term" value="F:acyltransferase activity"/>
    <property type="evidence" value="ECO:0007669"/>
    <property type="project" value="UniProtKB-KW"/>
</dbReference>
<feature type="transmembrane region" description="Helical" evidence="1">
    <location>
        <begin position="88"/>
        <end position="110"/>
    </location>
</feature>
<feature type="transmembrane region" description="Helical" evidence="1">
    <location>
        <begin position="214"/>
        <end position="233"/>
    </location>
</feature>
<evidence type="ECO:0000313" key="4">
    <source>
        <dbReference type="Proteomes" id="UP001172738"/>
    </source>
</evidence>
<dbReference type="Pfam" id="PF01757">
    <property type="entry name" value="Acyl_transf_3"/>
    <property type="match status" value="1"/>
</dbReference>
<dbReference type="RefSeq" id="WP_301126277.1">
    <property type="nucleotide sequence ID" value="NZ_JAUHPV010000002.1"/>
</dbReference>